<dbReference type="Pfam" id="PF00810">
    <property type="entry name" value="ER_lumen_recept"/>
    <property type="match status" value="1"/>
</dbReference>
<reference evidence="12" key="1">
    <citation type="journal article" date="2020" name="J. Eukaryot. Microbiol.">
        <title>De novo Sequencing, Assembly and Annotation of the Transcriptome for the Free-Living Testate Amoeba Arcella intermedia.</title>
        <authorList>
            <person name="Ribeiro G.M."/>
            <person name="Porfirio-Sousa A.L."/>
            <person name="Maurer-Alcala X.X."/>
            <person name="Katz L.A."/>
            <person name="Lahr D.J.G."/>
        </authorList>
    </citation>
    <scope>NUCLEOTIDE SEQUENCE</scope>
</reference>
<evidence type="ECO:0000256" key="9">
    <source>
        <dbReference type="ARBA" id="ARBA00023136"/>
    </source>
</evidence>
<feature type="transmembrane region" description="Helical" evidence="11">
    <location>
        <begin position="155"/>
        <end position="173"/>
    </location>
</feature>
<keyword evidence="8 11" id="KW-1133">Transmembrane helix</keyword>
<dbReference type="GO" id="GO:0006621">
    <property type="term" value="P:protein retention in ER lumen"/>
    <property type="evidence" value="ECO:0007669"/>
    <property type="project" value="InterPro"/>
</dbReference>
<dbReference type="EMBL" id="GIBP01007474">
    <property type="protein sequence ID" value="NDV36443.1"/>
    <property type="molecule type" value="Transcribed_RNA"/>
</dbReference>
<sequence>MNYFRIAGDLLHLFSFAVLLVKIYNQKSCRGISLQTQILYLIVFVSRYLDLPWNIMHFTWFSLYLAAMKIIFIASTGFVIYMVKVKYGKSYSKDEDTFPTWWLVVPCLLLSLVWNEEFSFFEVLWAFSIYLEAVSILPQLVLLQKTGNVETLTGHYIFCLGGYRALYLLNWIYRYTMEDDYSQWIVWVSGTIQTILYVDFFYYYIVSYIKGTQVVLPTSV</sequence>
<keyword evidence="7" id="KW-0653">Protein transport</keyword>
<protein>
    <recommendedName>
        <fullName evidence="13">ER lumen protein-retaining receptor</fullName>
    </recommendedName>
</protein>
<feature type="transmembrane region" description="Helical" evidence="11">
    <location>
        <begin position="120"/>
        <end position="143"/>
    </location>
</feature>
<dbReference type="GO" id="GO:0016192">
    <property type="term" value="P:vesicle-mediated transport"/>
    <property type="evidence" value="ECO:0007669"/>
    <property type="project" value="UniProtKB-KW"/>
</dbReference>
<accession>A0A6B2LHC1</accession>
<keyword evidence="9 11" id="KW-0472">Membrane</keyword>
<feature type="transmembrane region" description="Helical" evidence="11">
    <location>
        <begin position="61"/>
        <end position="85"/>
    </location>
</feature>
<evidence type="ECO:0000256" key="8">
    <source>
        <dbReference type="ARBA" id="ARBA00022989"/>
    </source>
</evidence>
<evidence type="ECO:0000256" key="4">
    <source>
        <dbReference type="ARBA" id="ARBA00022692"/>
    </source>
</evidence>
<keyword evidence="6" id="KW-0931">ER-Golgi transport</keyword>
<evidence type="ECO:0000256" key="6">
    <source>
        <dbReference type="ARBA" id="ARBA00022892"/>
    </source>
</evidence>
<feature type="transmembrane region" description="Helical" evidence="11">
    <location>
        <begin position="97"/>
        <end position="114"/>
    </location>
</feature>
<evidence type="ECO:0000313" key="12">
    <source>
        <dbReference type="EMBL" id="NDV36443.1"/>
    </source>
</evidence>
<evidence type="ECO:0000256" key="3">
    <source>
        <dbReference type="ARBA" id="ARBA00022448"/>
    </source>
</evidence>
<evidence type="ECO:0000256" key="5">
    <source>
        <dbReference type="ARBA" id="ARBA00022824"/>
    </source>
</evidence>
<evidence type="ECO:0008006" key="13">
    <source>
        <dbReference type="Google" id="ProtNLM"/>
    </source>
</evidence>
<feature type="transmembrane region" description="Helical" evidence="11">
    <location>
        <begin position="185"/>
        <end position="205"/>
    </location>
</feature>
<proteinExistence type="inferred from homology"/>
<evidence type="ECO:0000256" key="10">
    <source>
        <dbReference type="ARBA" id="ARBA00023170"/>
    </source>
</evidence>
<comment type="subcellular location">
    <subcellularLocation>
        <location evidence="1">Endoplasmic reticulum membrane</location>
        <topology evidence="1">Multi-pass membrane protein</topology>
    </subcellularLocation>
</comment>
<dbReference type="AlphaFoldDB" id="A0A6B2LHC1"/>
<keyword evidence="4 11" id="KW-0812">Transmembrane</keyword>
<comment type="similarity">
    <text evidence="2">Belongs to the ERD2 family.</text>
</comment>
<evidence type="ECO:0000256" key="1">
    <source>
        <dbReference type="ARBA" id="ARBA00004477"/>
    </source>
</evidence>
<organism evidence="12">
    <name type="scientific">Arcella intermedia</name>
    <dbReference type="NCBI Taxonomy" id="1963864"/>
    <lineage>
        <taxon>Eukaryota</taxon>
        <taxon>Amoebozoa</taxon>
        <taxon>Tubulinea</taxon>
        <taxon>Elardia</taxon>
        <taxon>Arcellinida</taxon>
        <taxon>Sphaerothecina</taxon>
        <taxon>Arcellidae</taxon>
        <taxon>Arcella</taxon>
    </lineage>
</organism>
<evidence type="ECO:0000256" key="7">
    <source>
        <dbReference type="ARBA" id="ARBA00022927"/>
    </source>
</evidence>
<name>A0A6B2LHC1_9EUKA</name>
<dbReference type="PRINTS" id="PR00660">
    <property type="entry name" value="ERLUMENR"/>
</dbReference>
<dbReference type="PANTHER" id="PTHR10585">
    <property type="entry name" value="ER LUMEN PROTEIN RETAINING RECEPTOR"/>
    <property type="match status" value="1"/>
</dbReference>
<keyword evidence="10" id="KW-0675">Receptor</keyword>
<dbReference type="GO" id="GO:0015031">
    <property type="term" value="P:protein transport"/>
    <property type="evidence" value="ECO:0007669"/>
    <property type="project" value="UniProtKB-KW"/>
</dbReference>
<dbReference type="GO" id="GO:0046923">
    <property type="term" value="F:ER retention sequence binding"/>
    <property type="evidence" value="ECO:0007669"/>
    <property type="project" value="InterPro"/>
</dbReference>
<keyword evidence="5" id="KW-0256">Endoplasmic reticulum</keyword>
<evidence type="ECO:0000256" key="11">
    <source>
        <dbReference type="SAM" id="Phobius"/>
    </source>
</evidence>
<dbReference type="InterPro" id="IPR000133">
    <property type="entry name" value="ER_ret_rcpt"/>
</dbReference>
<dbReference type="GO" id="GO:0005789">
    <property type="term" value="C:endoplasmic reticulum membrane"/>
    <property type="evidence" value="ECO:0007669"/>
    <property type="project" value="UniProtKB-SubCell"/>
</dbReference>
<evidence type="ECO:0000256" key="2">
    <source>
        <dbReference type="ARBA" id="ARBA00010120"/>
    </source>
</evidence>
<keyword evidence="3" id="KW-0813">Transport</keyword>